<gene>
    <name evidence="1" type="ORF">ACFOGJ_02535</name>
</gene>
<dbReference type="Pfam" id="PF01042">
    <property type="entry name" value="Ribonuc_L-PSP"/>
    <property type="match status" value="1"/>
</dbReference>
<dbReference type="EMBL" id="JBHRTR010000007">
    <property type="protein sequence ID" value="MFC3226086.1"/>
    <property type="molecule type" value="Genomic_DNA"/>
</dbReference>
<reference evidence="2" key="1">
    <citation type="journal article" date="2019" name="Int. J. Syst. Evol. Microbiol.">
        <title>The Global Catalogue of Microorganisms (GCM) 10K type strain sequencing project: providing services to taxonomists for standard genome sequencing and annotation.</title>
        <authorList>
            <consortium name="The Broad Institute Genomics Platform"/>
            <consortium name="The Broad Institute Genome Sequencing Center for Infectious Disease"/>
            <person name="Wu L."/>
            <person name="Ma J."/>
        </authorList>
    </citation>
    <scope>NUCLEOTIDE SEQUENCE [LARGE SCALE GENOMIC DNA]</scope>
    <source>
        <strain evidence="2">KCTC 42964</strain>
    </source>
</reference>
<evidence type="ECO:0000313" key="1">
    <source>
        <dbReference type="EMBL" id="MFC3226086.1"/>
    </source>
</evidence>
<evidence type="ECO:0000313" key="2">
    <source>
        <dbReference type="Proteomes" id="UP001595528"/>
    </source>
</evidence>
<keyword evidence="2" id="KW-1185">Reference proteome</keyword>
<dbReference type="PANTHER" id="PTHR43857">
    <property type="entry name" value="BLR7761 PROTEIN"/>
    <property type="match status" value="1"/>
</dbReference>
<dbReference type="EC" id="3.5.-.-" evidence="1"/>
<dbReference type="CDD" id="cd00448">
    <property type="entry name" value="YjgF_YER057c_UK114_family"/>
    <property type="match status" value="1"/>
</dbReference>
<dbReference type="RefSeq" id="WP_379897867.1">
    <property type="nucleotide sequence ID" value="NZ_JBHRTR010000007.1"/>
</dbReference>
<name>A0ABV7KUM7_9PROT</name>
<dbReference type="SUPFAM" id="SSF55298">
    <property type="entry name" value="YjgF-like"/>
    <property type="match status" value="1"/>
</dbReference>
<dbReference type="Proteomes" id="UP001595528">
    <property type="component" value="Unassembled WGS sequence"/>
</dbReference>
<keyword evidence="1" id="KW-0378">Hydrolase</keyword>
<accession>A0ABV7KUM7</accession>
<protein>
    <submittedName>
        <fullName evidence="1">RidA family protein</fullName>
        <ecNumber evidence="1">3.5.-.-</ecNumber>
    </submittedName>
</protein>
<dbReference type="Gene3D" id="3.30.1330.40">
    <property type="entry name" value="RutC-like"/>
    <property type="match status" value="1"/>
</dbReference>
<dbReference type="InterPro" id="IPR035959">
    <property type="entry name" value="RutC-like_sf"/>
</dbReference>
<dbReference type="PANTHER" id="PTHR43857:SF1">
    <property type="entry name" value="YJGH FAMILY PROTEIN"/>
    <property type="match status" value="1"/>
</dbReference>
<comment type="caution">
    <text evidence="1">The sequence shown here is derived from an EMBL/GenBank/DDBJ whole genome shotgun (WGS) entry which is preliminary data.</text>
</comment>
<sequence>MANQVRNPRAVSGPDGMFSHGIEVPPGARWLFVTGQVGVDADGRIATDIADQCTLTWTNVLTILAEADMGVQDLVRVNAYVTDRAHIEPYRVARDALLKPPYPASTVVVVKELALPEFLVEVEAVAAKA</sequence>
<proteinExistence type="predicted"/>
<dbReference type="InterPro" id="IPR006175">
    <property type="entry name" value="YjgF/YER057c/UK114"/>
</dbReference>
<dbReference type="GO" id="GO:0016787">
    <property type="term" value="F:hydrolase activity"/>
    <property type="evidence" value="ECO:0007669"/>
    <property type="project" value="UniProtKB-KW"/>
</dbReference>
<organism evidence="1 2">
    <name type="scientific">Marinibaculum pumilum</name>
    <dbReference type="NCBI Taxonomy" id="1766165"/>
    <lineage>
        <taxon>Bacteria</taxon>
        <taxon>Pseudomonadati</taxon>
        <taxon>Pseudomonadota</taxon>
        <taxon>Alphaproteobacteria</taxon>
        <taxon>Rhodospirillales</taxon>
        <taxon>Rhodospirillaceae</taxon>
        <taxon>Marinibaculum</taxon>
    </lineage>
</organism>